<reference evidence="2 3" key="1">
    <citation type="submission" date="2016-11" db="EMBL/GenBank/DDBJ databases">
        <authorList>
            <person name="Jaros S."/>
            <person name="Januszkiewicz K."/>
            <person name="Wedrychowicz H."/>
        </authorList>
    </citation>
    <scope>NUCLEOTIDE SEQUENCE [LARGE SCALE GENOMIC DNA]</scope>
    <source>
        <strain evidence="2 3">DSM 6191</strain>
    </source>
</reference>
<keyword evidence="1" id="KW-0812">Transmembrane</keyword>
<dbReference type="AlphaFoldDB" id="A0A1M5WDD9"/>
<feature type="transmembrane region" description="Helical" evidence="1">
    <location>
        <begin position="85"/>
        <end position="109"/>
    </location>
</feature>
<feature type="transmembrane region" description="Helical" evidence="1">
    <location>
        <begin position="7"/>
        <end position="26"/>
    </location>
</feature>
<feature type="transmembrane region" description="Helical" evidence="1">
    <location>
        <begin position="61"/>
        <end position="79"/>
    </location>
</feature>
<dbReference type="Proteomes" id="UP000184241">
    <property type="component" value="Unassembled WGS sequence"/>
</dbReference>
<keyword evidence="1" id="KW-1133">Transmembrane helix</keyword>
<evidence type="ECO:0000313" key="2">
    <source>
        <dbReference type="EMBL" id="SHH85516.1"/>
    </source>
</evidence>
<protein>
    <submittedName>
        <fullName evidence="2">Uncharacterized protein</fullName>
    </submittedName>
</protein>
<proteinExistence type="predicted"/>
<gene>
    <name evidence="2" type="ORF">SAMN02745941_01043</name>
</gene>
<keyword evidence="1" id="KW-0472">Membrane</keyword>
<sequence length="146" mass="16453">MKNKKSLMLILSIIGGLFGYFCLNNIRTEFRVLFLVAVFIGTIVYIIEGKKNNYNKVSLKISILALMLCVTLFMNDLIIHKYPQFLYLQGNVIALIVVIISLMIIISAIHYIKVSSRRNGVLMIALLSFMILCVIVIIIAAILKGK</sequence>
<organism evidence="2 3">
    <name type="scientific">Clostridium intestinale DSM 6191</name>
    <dbReference type="NCBI Taxonomy" id="1121320"/>
    <lineage>
        <taxon>Bacteria</taxon>
        <taxon>Bacillati</taxon>
        <taxon>Bacillota</taxon>
        <taxon>Clostridia</taxon>
        <taxon>Eubacteriales</taxon>
        <taxon>Clostridiaceae</taxon>
        <taxon>Clostridium</taxon>
    </lineage>
</organism>
<accession>A0A1M5WDD9</accession>
<name>A0A1M5WDD9_9CLOT</name>
<evidence type="ECO:0000313" key="3">
    <source>
        <dbReference type="Proteomes" id="UP000184241"/>
    </source>
</evidence>
<dbReference type="RefSeq" id="WP_073017406.1">
    <property type="nucleotide sequence ID" value="NZ_FQXU01000004.1"/>
</dbReference>
<feature type="transmembrane region" description="Helical" evidence="1">
    <location>
        <begin position="32"/>
        <end position="49"/>
    </location>
</feature>
<evidence type="ECO:0000256" key="1">
    <source>
        <dbReference type="SAM" id="Phobius"/>
    </source>
</evidence>
<feature type="transmembrane region" description="Helical" evidence="1">
    <location>
        <begin position="121"/>
        <end position="143"/>
    </location>
</feature>
<dbReference type="EMBL" id="FQXU01000004">
    <property type="protein sequence ID" value="SHH85516.1"/>
    <property type="molecule type" value="Genomic_DNA"/>
</dbReference>